<protein>
    <submittedName>
        <fullName evidence="1">Uncharacterized protein</fullName>
    </submittedName>
</protein>
<proteinExistence type="predicted"/>
<sequence length="316" mass="34980">MGENSQEVQLAIATNDIIWMKATIADMNEGIKNLQEALERAIKTQDEKYATKVEVETVRKDVENLKQWRWKIGGALGLIGMVIGWVASLGHNLPQFHPGFPFTVFSKYADFTMPQVYWDDMQLSPTTALNECLAYYNKYDVPIVPIGQLYGPVTPDQIKSFISGCSGLSGYSFWDYQHCTAAMWQAVLDGQGGSKVEFSPLTVEINGLKQPDGIDVNSVTYVNWGALEVVKVPFTNKGNGLFTIRGKDVQGVIQNNVTYFPWYIALVGYTPVRITGGWNFTNQQPAPAPSTPTNAAIASQVTNLLQQVENLLKGVK</sequence>
<gene>
    <name evidence="1" type="ORF">NZD89_06030</name>
</gene>
<dbReference type="Proteomes" id="UP001164761">
    <property type="component" value="Chromosome"/>
</dbReference>
<evidence type="ECO:0000313" key="2">
    <source>
        <dbReference type="Proteomes" id="UP001164761"/>
    </source>
</evidence>
<name>A0ABY6ZJ77_9BACL</name>
<dbReference type="EMBL" id="CP104067">
    <property type="protein sequence ID" value="WAH42973.1"/>
    <property type="molecule type" value="Genomic_DNA"/>
</dbReference>
<evidence type="ECO:0000313" key="1">
    <source>
        <dbReference type="EMBL" id="WAH42973.1"/>
    </source>
</evidence>
<accession>A0ABY6ZJ77</accession>
<dbReference type="RefSeq" id="WP_268006851.1">
    <property type="nucleotide sequence ID" value="NZ_BSUT01000001.1"/>
</dbReference>
<reference evidence="1" key="1">
    <citation type="submission" date="2022-08" db="EMBL/GenBank/DDBJ databases">
        <title>Alicyclobacillus fastidiosus DSM 17978, complete genome.</title>
        <authorList>
            <person name="Wang Q."/>
            <person name="Cai R."/>
            <person name="Wang Z."/>
        </authorList>
    </citation>
    <scope>NUCLEOTIDE SEQUENCE</scope>
    <source>
        <strain evidence="1">DSM 17978</strain>
    </source>
</reference>
<keyword evidence="2" id="KW-1185">Reference proteome</keyword>
<organism evidence="1 2">
    <name type="scientific">Alicyclobacillus fastidiosus</name>
    <dbReference type="NCBI Taxonomy" id="392011"/>
    <lineage>
        <taxon>Bacteria</taxon>
        <taxon>Bacillati</taxon>
        <taxon>Bacillota</taxon>
        <taxon>Bacilli</taxon>
        <taxon>Bacillales</taxon>
        <taxon>Alicyclobacillaceae</taxon>
        <taxon>Alicyclobacillus</taxon>
    </lineage>
</organism>